<sequence>MQWGHALILLVSATAFYVVSADWRTYGKIWSKDHGGEANPDFRGHYKINVFIEPDQFLASCGKTKADAKGRYDITCTPLIVPFTDPGKLVKVIPIPYYVCCPTKYRRRRSSPSTISWICCFFMSECGHNLHRRDS</sequence>
<dbReference type="Proteomes" id="UP000095284">
    <property type="component" value="Unplaced"/>
</dbReference>
<reference evidence="2" key="2">
    <citation type="submission" date="2020-09" db="EMBL/GenBank/DDBJ databases">
        <authorList>
            <person name="Kikuchi T."/>
        </authorList>
    </citation>
    <scope>NUCLEOTIDE SEQUENCE</scope>
    <source>
        <strain evidence="2">Ka4C1</strain>
    </source>
</reference>
<feature type="signal peptide" evidence="1">
    <location>
        <begin position="1"/>
        <end position="21"/>
    </location>
</feature>
<organism evidence="3 5">
    <name type="scientific">Bursaphelenchus xylophilus</name>
    <name type="common">Pinewood nematode worm</name>
    <name type="synonym">Aphelenchoides xylophilus</name>
    <dbReference type="NCBI Taxonomy" id="6326"/>
    <lineage>
        <taxon>Eukaryota</taxon>
        <taxon>Metazoa</taxon>
        <taxon>Ecdysozoa</taxon>
        <taxon>Nematoda</taxon>
        <taxon>Chromadorea</taxon>
        <taxon>Rhabditida</taxon>
        <taxon>Tylenchina</taxon>
        <taxon>Tylenchomorpha</taxon>
        <taxon>Aphelenchoidea</taxon>
        <taxon>Aphelenchoididae</taxon>
        <taxon>Bursaphelenchus</taxon>
    </lineage>
</organism>
<evidence type="ECO:0000313" key="5">
    <source>
        <dbReference type="WBParaSite" id="BXY_0405700.1"/>
    </source>
</evidence>
<dbReference type="WBParaSite" id="BXY_0405700.1">
    <property type="protein sequence ID" value="BXY_0405700.1"/>
    <property type="gene ID" value="BXY_0405700"/>
</dbReference>
<dbReference type="Proteomes" id="UP000582659">
    <property type="component" value="Unassembled WGS sequence"/>
</dbReference>
<evidence type="ECO:0000313" key="4">
    <source>
        <dbReference type="Proteomes" id="UP000659654"/>
    </source>
</evidence>
<accession>A0A1I7RTK2</accession>
<dbReference type="EMBL" id="CAJFDI010000005">
    <property type="protein sequence ID" value="CAD5231224.1"/>
    <property type="molecule type" value="Genomic_DNA"/>
</dbReference>
<evidence type="ECO:0000256" key="1">
    <source>
        <dbReference type="SAM" id="SignalP"/>
    </source>
</evidence>
<gene>
    <name evidence="2" type="ORF">BXYJ_LOCUS11374</name>
</gene>
<proteinExistence type="predicted"/>
<reference evidence="5" key="1">
    <citation type="submission" date="2016-11" db="UniProtKB">
        <authorList>
            <consortium name="WormBaseParasite"/>
        </authorList>
    </citation>
    <scope>IDENTIFICATION</scope>
</reference>
<protein>
    <submittedName>
        <fullName evidence="2">(pine wood nematode) hypothetical protein</fullName>
    </submittedName>
</protein>
<dbReference type="Proteomes" id="UP000659654">
    <property type="component" value="Unassembled WGS sequence"/>
</dbReference>
<feature type="chain" id="PRO_5036021955" evidence="1">
    <location>
        <begin position="22"/>
        <end position="135"/>
    </location>
</feature>
<evidence type="ECO:0000313" key="3">
    <source>
        <dbReference type="Proteomes" id="UP000095284"/>
    </source>
</evidence>
<name>A0A1I7RTK2_BURXY</name>
<keyword evidence="4" id="KW-1185">Reference proteome</keyword>
<dbReference type="EMBL" id="CAJFCV020000005">
    <property type="protein sequence ID" value="CAG9122378.1"/>
    <property type="molecule type" value="Genomic_DNA"/>
</dbReference>
<dbReference type="AlphaFoldDB" id="A0A1I7RTK2"/>
<evidence type="ECO:0000313" key="2">
    <source>
        <dbReference type="EMBL" id="CAD5231224.1"/>
    </source>
</evidence>
<keyword evidence="1" id="KW-0732">Signal</keyword>